<comment type="similarity">
    <text evidence="1">Belongs to the arsA ATPase family.</text>
</comment>
<reference evidence="3 4" key="1">
    <citation type="journal article" date="2014" name="BMC Genomics">
        <title>Comparison of environmental and isolate Sulfobacillus genomes reveals diverse carbon, sulfur, nitrogen, and hydrogen metabolisms.</title>
        <authorList>
            <person name="Justice N.B."/>
            <person name="Norman A."/>
            <person name="Brown C.T."/>
            <person name="Singh A."/>
            <person name="Thomas B.C."/>
            <person name="Banfield J.F."/>
        </authorList>
    </citation>
    <scope>NUCLEOTIDE SEQUENCE [LARGE SCALE GENOMIC DNA]</scope>
    <source>
        <strain evidence="3">AMDSBA4</strain>
    </source>
</reference>
<evidence type="ECO:0000313" key="3">
    <source>
        <dbReference type="EMBL" id="PSR32867.1"/>
    </source>
</evidence>
<gene>
    <name evidence="3" type="ORF">C7B46_12335</name>
</gene>
<feature type="domain" description="ArsA/GET3 Anion-transporting ATPase-like" evidence="2">
    <location>
        <begin position="1"/>
        <end position="283"/>
    </location>
</feature>
<dbReference type="InterPro" id="IPR016300">
    <property type="entry name" value="ATPase_ArsA/GET3"/>
</dbReference>
<evidence type="ECO:0000256" key="1">
    <source>
        <dbReference type="ARBA" id="ARBA00011040"/>
    </source>
</evidence>
<dbReference type="Proteomes" id="UP000242972">
    <property type="component" value="Unassembled WGS sequence"/>
</dbReference>
<comment type="caution">
    <text evidence="3">The sequence shown here is derived from an EMBL/GenBank/DDBJ whole genome shotgun (WGS) entry which is preliminary data.</text>
</comment>
<dbReference type="SUPFAM" id="SSF52540">
    <property type="entry name" value="P-loop containing nucleoside triphosphate hydrolases"/>
    <property type="match status" value="1"/>
</dbReference>
<dbReference type="AlphaFoldDB" id="A0A2T2XEG6"/>
<dbReference type="GO" id="GO:0016887">
    <property type="term" value="F:ATP hydrolysis activity"/>
    <property type="evidence" value="ECO:0007669"/>
    <property type="project" value="InterPro"/>
</dbReference>
<evidence type="ECO:0000259" key="2">
    <source>
        <dbReference type="Pfam" id="PF02374"/>
    </source>
</evidence>
<dbReference type="EMBL" id="PXYW01000030">
    <property type="protein sequence ID" value="PSR32867.1"/>
    <property type="molecule type" value="Genomic_DNA"/>
</dbReference>
<dbReference type="PANTHER" id="PTHR10803:SF3">
    <property type="entry name" value="ATPASE GET3"/>
    <property type="match status" value="1"/>
</dbReference>
<accession>A0A2T2XEG6</accession>
<organism evidence="3 4">
    <name type="scientific">Sulfobacillus benefaciens</name>
    <dbReference type="NCBI Taxonomy" id="453960"/>
    <lineage>
        <taxon>Bacteria</taxon>
        <taxon>Bacillati</taxon>
        <taxon>Bacillota</taxon>
        <taxon>Clostridia</taxon>
        <taxon>Eubacteriales</taxon>
        <taxon>Clostridiales Family XVII. Incertae Sedis</taxon>
        <taxon>Sulfobacillus</taxon>
    </lineage>
</organism>
<dbReference type="Pfam" id="PF02374">
    <property type="entry name" value="ArsA_ATPase"/>
    <property type="match status" value="1"/>
</dbReference>
<dbReference type="Gene3D" id="3.40.50.300">
    <property type="entry name" value="P-loop containing nucleotide triphosphate hydrolases"/>
    <property type="match status" value="1"/>
</dbReference>
<dbReference type="InterPro" id="IPR025723">
    <property type="entry name" value="ArsA/GET3_ATPase-like"/>
</dbReference>
<dbReference type="InterPro" id="IPR027417">
    <property type="entry name" value="P-loop_NTPase"/>
</dbReference>
<proteinExistence type="inferred from homology"/>
<dbReference type="CDD" id="cd02035">
    <property type="entry name" value="ArsA"/>
    <property type="match status" value="1"/>
</dbReference>
<protein>
    <submittedName>
        <fullName evidence="3">Arsenic-transporting ATPase</fullName>
    </submittedName>
</protein>
<name>A0A2T2XEG6_9FIRM</name>
<dbReference type="GO" id="GO:0005524">
    <property type="term" value="F:ATP binding"/>
    <property type="evidence" value="ECO:0007669"/>
    <property type="project" value="InterPro"/>
</dbReference>
<dbReference type="NCBIfam" id="TIGR00345">
    <property type="entry name" value="GET3_arsA_TRC40"/>
    <property type="match status" value="1"/>
</dbReference>
<sequence>MRYLFFSGKGGVGKTSLASSTAVILADAGQRVLLVTTDPASNLSDVFEQEIGPEPKAISQVPGLRAQEIDAEASAAAYRERALEPLRGVLPDSMISTLAEQMSGPCTVEIAGFDEFVHAMFLADYDVIVFDTAPTGHTLRLLALPSAWSVHITESERGSGQTCIGPVDQLQTSKAEYEAALKRLQDPSKTAFILVTQPERAAVEETVRAAKELAELAIVTPQIVVNGVIPEEASDHPFFASRRRMQQRAIDGLAQEFNVNPIQVPLLENEVKGIEALRALGKWVSDDVYAVR</sequence>
<dbReference type="PANTHER" id="PTHR10803">
    <property type="entry name" value="ARSENICAL PUMP-DRIVING ATPASE ARSENITE-TRANSLOCATING ATPASE"/>
    <property type="match status" value="1"/>
</dbReference>
<evidence type="ECO:0000313" key="4">
    <source>
        <dbReference type="Proteomes" id="UP000242972"/>
    </source>
</evidence>